<gene>
    <name evidence="6" type="ORF">SAMN05216266_108267</name>
</gene>
<dbReference type="AlphaFoldDB" id="A0A1I1A945"/>
<evidence type="ECO:0000256" key="3">
    <source>
        <dbReference type="SAM" id="MobiDB-lite"/>
    </source>
</evidence>
<dbReference type="PROSITE" id="PS00455">
    <property type="entry name" value="AMP_BINDING"/>
    <property type="match status" value="1"/>
</dbReference>
<feature type="region of interest" description="Disordered" evidence="3">
    <location>
        <begin position="477"/>
        <end position="500"/>
    </location>
</feature>
<evidence type="ECO:0000256" key="1">
    <source>
        <dbReference type="ARBA" id="ARBA00006432"/>
    </source>
</evidence>
<accession>A0A1I1A945</accession>
<dbReference type="Gene3D" id="3.30.300.30">
    <property type="match status" value="1"/>
</dbReference>
<feature type="domain" description="AMP-binding enzyme C-terminal" evidence="5">
    <location>
        <begin position="395"/>
        <end position="474"/>
    </location>
</feature>
<dbReference type="Proteomes" id="UP000243799">
    <property type="component" value="Unassembled WGS sequence"/>
</dbReference>
<dbReference type="Gene3D" id="3.40.50.12780">
    <property type="entry name" value="N-terminal domain of ligase-like"/>
    <property type="match status" value="1"/>
</dbReference>
<dbReference type="Pfam" id="PF13193">
    <property type="entry name" value="AMP-binding_C"/>
    <property type="match status" value="1"/>
</dbReference>
<dbReference type="RefSeq" id="WP_091674023.1">
    <property type="nucleotide sequence ID" value="NZ_FOKG01000008.1"/>
</dbReference>
<feature type="domain" description="AMP-dependent synthetase/ligase" evidence="4">
    <location>
        <begin position="16"/>
        <end position="346"/>
    </location>
</feature>
<proteinExistence type="inferred from homology"/>
<dbReference type="InterPro" id="IPR025110">
    <property type="entry name" value="AMP-bd_C"/>
</dbReference>
<dbReference type="InterPro" id="IPR045851">
    <property type="entry name" value="AMP-bd_C_sf"/>
</dbReference>
<evidence type="ECO:0000259" key="4">
    <source>
        <dbReference type="Pfam" id="PF00501"/>
    </source>
</evidence>
<name>A0A1I1A945_9PSEU</name>
<dbReference type="InterPro" id="IPR000873">
    <property type="entry name" value="AMP-dep_synth/lig_dom"/>
</dbReference>
<dbReference type="GO" id="GO:0006631">
    <property type="term" value="P:fatty acid metabolic process"/>
    <property type="evidence" value="ECO:0007669"/>
    <property type="project" value="TreeGrafter"/>
</dbReference>
<dbReference type="OrthoDB" id="9803968at2"/>
<dbReference type="Pfam" id="PF00501">
    <property type="entry name" value="AMP-binding"/>
    <property type="match status" value="1"/>
</dbReference>
<evidence type="ECO:0000259" key="5">
    <source>
        <dbReference type="Pfam" id="PF13193"/>
    </source>
</evidence>
<dbReference type="InterPro" id="IPR020845">
    <property type="entry name" value="AMP-binding_CS"/>
</dbReference>
<sequence>MPSYFLTRVLRALADGGSRPAFVHGGECVTYEAATRLVRRLHDGLAAEGVGRGETVAIIGGNRPESLLAQLAAQLRGATVLLVGASASLPDMATAISAAGAGTVIVDPGRIGDLRHLPGRCGVLGLGSAPGVVDLLHEWPTTALALPESARVIFTSGGTTGTPKLICHSRIYEEMAHIFRPGPSPERALLVAPMSHMTGNAAALGALLRGDVVVLHEGFDAAAVLRAIESERITTLSLTPPRLAQVLDHPAIESTDLRSMRALSVGASPLPAHRLRQALDVFGPVVGQGYGLTEAPMIANLAPAELADHPHRLGSVGRIVPGMEARVDDSTGEVLVRGLALMDGYLDRPAPLEDGWLRTGDAGKFDSDGYLYLLGRLDDVIVTGENGSLVHPSVVEDALTGHPLVRHAAVFGVPGTDAGGEVVHAVVVPTEPRSGTPETADALRRHVEVVLGRGHLAPSAVEFTEALPLTPIGKVDRKALRARHQPTGPPRNSSTSSGVS</sequence>
<comment type="similarity">
    <text evidence="1">Belongs to the ATP-dependent AMP-binding enzyme family.</text>
</comment>
<dbReference type="PANTHER" id="PTHR43201">
    <property type="entry name" value="ACYL-COA SYNTHETASE"/>
    <property type="match status" value="1"/>
</dbReference>
<dbReference type="SUPFAM" id="SSF56801">
    <property type="entry name" value="Acetyl-CoA synthetase-like"/>
    <property type="match status" value="1"/>
</dbReference>
<dbReference type="STRING" id="490629.SAMN05216266_108267"/>
<keyword evidence="7" id="KW-1185">Reference proteome</keyword>
<reference evidence="7" key="1">
    <citation type="submission" date="2016-10" db="EMBL/GenBank/DDBJ databases">
        <authorList>
            <person name="Varghese N."/>
            <person name="Submissions S."/>
        </authorList>
    </citation>
    <scope>NUCLEOTIDE SEQUENCE [LARGE SCALE GENOMIC DNA]</scope>
    <source>
        <strain evidence="7">CGMCC 4.3568</strain>
    </source>
</reference>
<dbReference type="GO" id="GO:0031956">
    <property type="term" value="F:medium-chain fatty acid-CoA ligase activity"/>
    <property type="evidence" value="ECO:0007669"/>
    <property type="project" value="TreeGrafter"/>
</dbReference>
<dbReference type="PANTHER" id="PTHR43201:SF5">
    <property type="entry name" value="MEDIUM-CHAIN ACYL-COA LIGASE ACSF2, MITOCHONDRIAL"/>
    <property type="match status" value="1"/>
</dbReference>
<dbReference type="InterPro" id="IPR042099">
    <property type="entry name" value="ANL_N_sf"/>
</dbReference>
<evidence type="ECO:0000313" key="7">
    <source>
        <dbReference type="Proteomes" id="UP000243799"/>
    </source>
</evidence>
<evidence type="ECO:0000313" key="6">
    <source>
        <dbReference type="EMBL" id="SFB34052.1"/>
    </source>
</evidence>
<keyword evidence="2 6" id="KW-0436">Ligase</keyword>
<protein>
    <submittedName>
        <fullName evidence="6">Acyl-CoA synthetase (AMP-forming)/AMP-acid ligase II</fullName>
    </submittedName>
</protein>
<feature type="compositionally biased region" description="Polar residues" evidence="3">
    <location>
        <begin position="490"/>
        <end position="500"/>
    </location>
</feature>
<dbReference type="EMBL" id="FOKG01000008">
    <property type="protein sequence ID" value="SFB34052.1"/>
    <property type="molecule type" value="Genomic_DNA"/>
</dbReference>
<organism evidence="6 7">
    <name type="scientific">Amycolatopsis marina</name>
    <dbReference type="NCBI Taxonomy" id="490629"/>
    <lineage>
        <taxon>Bacteria</taxon>
        <taxon>Bacillati</taxon>
        <taxon>Actinomycetota</taxon>
        <taxon>Actinomycetes</taxon>
        <taxon>Pseudonocardiales</taxon>
        <taxon>Pseudonocardiaceae</taxon>
        <taxon>Amycolatopsis</taxon>
    </lineage>
</organism>
<evidence type="ECO:0000256" key="2">
    <source>
        <dbReference type="ARBA" id="ARBA00022598"/>
    </source>
</evidence>